<feature type="domain" description="AMP-dependent synthetase/ligase" evidence="4">
    <location>
        <begin position="257"/>
        <end position="594"/>
    </location>
</feature>
<dbReference type="GO" id="GO:0031177">
    <property type="term" value="F:phosphopantetheine binding"/>
    <property type="evidence" value="ECO:0007669"/>
    <property type="project" value="TreeGrafter"/>
</dbReference>
<keyword evidence="3" id="KW-0436">Ligase</keyword>
<organism evidence="5 6">
    <name type="scientific">Aspergillus wentii DTO 134E9</name>
    <dbReference type="NCBI Taxonomy" id="1073089"/>
    <lineage>
        <taxon>Eukaryota</taxon>
        <taxon>Fungi</taxon>
        <taxon>Dikarya</taxon>
        <taxon>Ascomycota</taxon>
        <taxon>Pezizomycotina</taxon>
        <taxon>Eurotiomycetes</taxon>
        <taxon>Eurotiomycetidae</taxon>
        <taxon>Eurotiales</taxon>
        <taxon>Aspergillaceae</taxon>
        <taxon>Aspergillus</taxon>
        <taxon>Aspergillus subgen. Cremei</taxon>
    </lineage>
</organism>
<evidence type="ECO:0000313" key="5">
    <source>
        <dbReference type="EMBL" id="OJJ35407.1"/>
    </source>
</evidence>
<sequence>MAPAIETDIYPDFPISRSLKTDPYYSPSDSVDLLLSSGLDHLNAIRSRYQDYLGSVATHLNPSSILSIAWLLTIRCFSPARVIYLDSHSHLCHISDTFEPGTGVVPLELYPETPLKDLIRDVCLILSGSRSTAEGKAPETQKRFLTSALRYSGDSPVDLDVNLVNSKLSETKLMLDITKQTDQLHAKLAFSVPDITKDFAASLLYTFDKALVSIYSAALQSLEELDLCSAHDLKLIQGYTHKISESYEVLLHDVVLRHAQSTPDAPAVCSWDGDLTYRELDELSSKLALFLVRIGVVPETFVISCFEKSTWAIVARLAILKAGGAYISIDATEPPIFLESVIRRVNAKIMLSSPKFQSKYVPMIATVIAISATMLNNLPAAPDTVCRTVQPNNACLLLFTSGSTGQPKGIIQEHRSYATAIRDYNKVLGLDPHSRVFQVDDYAFDISNNDYLTALYAGGCCCVPTPERTIASLVASVNALQANTTFLTPTLAIQFTPDDTPTLKTVHIGGEPMSNDLLTRWGPHVHLFNQYGMGEAATFCAFNDSPKPGQNAIVGRPRSGAIWITNPISPELPLPVGAIGEILIEGPHLARGYLDNLCQNPHVGFVDPIPQWIANLHPSRAATTRIYRSGDLGRYKHDGTVEHMGRKDTLLKLNGCRVESTEVEYVLRKSLAPGDFAIIDVLGAFNGAHHPQLVAFLYLADNPTNLVPSTSDDAITFLPVTDVLRVNEMAEAMKDEIRDNLPVHMIPQMIILVNKIPRTKSNKTDRRKLHHLAQEWFMSR</sequence>
<dbReference type="Gene3D" id="3.40.50.12780">
    <property type="entry name" value="N-terminal domain of ligase-like"/>
    <property type="match status" value="1"/>
</dbReference>
<keyword evidence="1" id="KW-0596">Phosphopantetheine</keyword>
<dbReference type="Pfam" id="PF00501">
    <property type="entry name" value="AMP-binding"/>
    <property type="match status" value="1"/>
</dbReference>
<gene>
    <name evidence="5" type="ORF">ASPWEDRAFT_40602</name>
</gene>
<dbReference type="STRING" id="1073089.A0A1L9RKP1"/>
<evidence type="ECO:0000256" key="2">
    <source>
        <dbReference type="ARBA" id="ARBA00022553"/>
    </source>
</evidence>
<dbReference type="VEuPathDB" id="FungiDB:ASPWEDRAFT_40602"/>
<dbReference type="GeneID" id="63751213"/>
<proteinExistence type="predicted"/>
<dbReference type="GO" id="GO:0016874">
    <property type="term" value="F:ligase activity"/>
    <property type="evidence" value="ECO:0007669"/>
    <property type="project" value="UniProtKB-KW"/>
</dbReference>
<reference evidence="6" key="1">
    <citation type="journal article" date="2017" name="Genome Biol.">
        <title>Comparative genomics reveals high biological diversity and specific adaptations in the industrially and medically important fungal genus Aspergillus.</title>
        <authorList>
            <person name="de Vries R.P."/>
            <person name="Riley R."/>
            <person name="Wiebenga A."/>
            <person name="Aguilar-Osorio G."/>
            <person name="Amillis S."/>
            <person name="Uchima C.A."/>
            <person name="Anderluh G."/>
            <person name="Asadollahi M."/>
            <person name="Askin M."/>
            <person name="Barry K."/>
            <person name="Battaglia E."/>
            <person name="Bayram O."/>
            <person name="Benocci T."/>
            <person name="Braus-Stromeyer S.A."/>
            <person name="Caldana C."/>
            <person name="Canovas D."/>
            <person name="Cerqueira G.C."/>
            <person name="Chen F."/>
            <person name="Chen W."/>
            <person name="Choi C."/>
            <person name="Clum A."/>
            <person name="Dos Santos R.A."/>
            <person name="Damasio A.R."/>
            <person name="Diallinas G."/>
            <person name="Emri T."/>
            <person name="Fekete E."/>
            <person name="Flipphi M."/>
            <person name="Freyberg S."/>
            <person name="Gallo A."/>
            <person name="Gournas C."/>
            <person name="Habgood R."/>
            <person name="Hainaut M."/>
            <person name="Harispe M.L."/>
            <person name="Henrissat B."/>
            <person name="Hilden K.S."/>
            <person name="Hope R."/>
            <person name="Hossain A."/>
            <person name="Karabika E."/>
            <person name="Karaffa L."/>
            <person name="Karanyi Z."/>
            <person name="Krasevec N."/>
            <person name="Kuo A."/>
            <person name="Kusch H."/>
            <person name="LaButti K."/>
            <person name="Lagendijk E.L."/>
            <person name="Lapidus A."/>
            <person name="Levasseur A."/>
            <person name="Lindquist E."/>
            <person name="Lipzen A."/>
            <person name="Logrieco A.F."/>
            <person name="MacCabe A."/>
            <person name="Maekelae M.R."/>
            <person name="Malavazi I."/>
            <person name="Melin P."/>
            <person name="Meyer V."/>
            <person name="Mielnichuk N."/>
            <person name="Miskei M."/>
            <person name="Molnar A.P."/>
            <person name="Mule G."/>
            <person name="Ngan C.Y."/>
            <person name="Orejas M."/>
            <person name="Orosz E."/>
            <person name="Ouedraogo J.P."/>
            <person name="Overkamp K.M."/>
            <person name="Park H.-S."/>
            <person name="Perrone G."/>
            <person name="Piumi F."/>
            <person name="Punt P.J."/>
            <person name="Ram A.F."/>
            <person name="Ramon A."/>
            <person name="Rauscher S."/>
            <person name="Record E."/>
            <person name="Riano-Pachon D.M."/>
            <person name="Robert V."/>
            <person name="Roehrig J."/>
            <person name="Ruller R."/>
            <person name="Salamov A."/>
            <person name="Salih N.S."/>
            <person name="Samson R.A."/>
            <person name="Sandor E."/>
            <person name="Sanguinetti M."/>
            <person name="Schuetze T."/>
            <person name="Sepcic K."/>
            <person name="Shelest E."/>
            <person name="Sherlock G."/>
            <person name="Sophianopoulou V."/>
            <person name="Squina F.M."/>
            <person name="Sun H."/>
            <person name="Susca A."/>
            <person name="Todd R.B."/>
            <person name="Tsang A."/>
            <person name="Unkles S.E."/>
            <person name="van de Wiele N."/>
            <person name="van Rossen-Uffink D."/>
            <person name="Oliveira J.V."/>
            <person name="Vesth T.C."/>
            <person name="Visser J."/>
            <person name="Yu J.-H."/>
            <person name="Zhou M."/>
            <person name="Andersen M.R."/>
            <person name="Archer D.B."/>
            <person name="Baker S.E."/>
            <person name="Benoit I."/>
            <person name="Brakhage A.A."/>
            <person name="Braus G.H."/>
            <person name="Fischer R."/>
            <person name="Frisvad J.C."/>
            <person name="Goldman G.H."/>
            <person name="Houbraken J."/>
            <person name="Oakley B."/>
            <person name="Pocsi I."/>
            <person name="Scazzocchio C."/>
            <person name="Seiboth B."/>
            <person name="vanKuyk P.A."/>
            <person name="Wortman J."/>
            <person name="Dyer P.S."/>
            <person name="Grigoriev I.V."/>
        </authorList>
    </citation>
    <scope>NUCLEOTIDE SEQUENCE [LARGE SCALE GENOMIC DNA]</scope>
    <source>
        <strain evidence="6">DTO 134E9</strain>
    </source>
</reference>
<dbReference type="SUPFAM" id="SSF56801">
    <property type="entry name" value="Acetyl-CoA synthetase-like"/>
    <property type="match status" value="1"/>
</dbReference>
<dbReference type="RefSeq" id="XP_040689083.1">
    <property type="nucleotide sequence ID" value="XM_040835365.1"/>
</dbReference>
<keyword evidence="2" id="KW-0597">Phosphoprotein</keyword>
<dbReference type="InterPro" id="IPR042099">
    <property type="entry name" value="ANL_N_sf"/>
</dbReference>
<evidence type="ECO:0000259" key="4">
    <source>
        <dbReference type="Pfam" id="PF00501"/>
    </source>
</evidence>
<keyword evidence="6" id="KW-1185">Reference proteome</keyword>
<dbReference type="CDD" id="cd05918">
    <property type="entry name" value="A_NRPS_SidN3_like"/>
    <property type="match status" value="1"/>
</dbReference>
<dbReference type="PANTHER" id="PTHR45527:SF3">
    <property type="entry name" value="SIDEROPHORE SYNTHETASE (EUROFUNG)"/>
    <property type="match status" value="1"/>
</dbReference>
<dbReference type="PROSITE" id="PS00455">
    <property type="entry name" value="AMP_BINDING"/>
    <property type="match status" value="1"/>
</dbReference>
<dbReference type="GO" id="GO:0043041">
    <property type="term" value="P:amino acid activation for nonribosomal peptide biosynthetic process"/>
    <property type="evidence" value="ECO:0007669"/>
    <property type="project" value="TreeGrafter"/>
</dbReference>
<accession>A0A1L9RKP1</accession>
<evidence type="ECO:0000256" key="3">
    <source>
        <dbReference type="ARBA" id="ARBA00022598"/>
    </source>
</evidence>
<dbReference type="AlphaFoldDB" id="A0A1L9RKP1"/>
<dbReference type="GO" id="GO:0005737">
    <property type="term" value="C:cytoplasm"/>
    <property type="evidence" value="ECO:0007669"/>
    <property type="project" value="TreeGrafter"/>
</dbReference>
<dbReference type="GO" id="GO:0044550">
    <property type="term" value="P:secondary metabolite biosynthetic process"/>
    <property type="evidence" value="ECO:0007669"/>
    <property type="project" value="TreeGrafter"/>
</dbReference>
<evidence type="ECO:0000256" key="1">
    <source>
        <dbReference type="ARBA" id="ARBA00022450"/>
    </source>
</evidence>
<protein>
    <recommendedName>
        <fullName evidence="4">AMP-dependent synthetase/ligase domain-containing protein</fullName>
    </recommendedName>
</protein>
<dbReference type="Proteomes" id="UP000184383">
    <property type="component" value="Unassembled WGS sequence"/>
</dbReference>
<evidence type="ECO:0000313" key="6">
    <source>
        <dbReference type="Proteomes" id="UP000184383"/>
    </source>
</evidence>
<dbReference type="InterPro" id="IPR045851">
    <property type="entry name" value="AMP-bd_C_sf"/>
</dbReference>
<dbReference type="EMBL" id="KV878212">
    <property type="protein sequence ID" value="OJJ35407.1"/>
    <property type="molecule type" value="Genomic_DNA"/>
</dbReference>
<name>A0A1L9RKP1_ASPWE</name>
<dbReference type="InterPro" id="IPR000873">
    <property type="entry name" value="AMP-dep_synth/lig_dom"/>
</dbReference>
<dbReference type="OrthoDB" id="416786at2759"/>
<dbReference type="Gene3D" id="3.30.300.30">
    <property type="match status" value="1"/>
</dbReference>
<dbReference type="PANTHER" id="PTHR45527">
    <property type="entry name" value="NONRIBOSOMAL PEPTIDE SYNTHETASE"/>
    <property type="match status" value="1"/>
</dbReference>
<dbReference type="InterPro" id="IPR020845">
    <property type="entry name" value="AMP-binding_CS"/>
</dbReference>